<feature type="disulfide bond" description="Alternate" evidence="14">
    <location>
        <begin position="103"/>
        <end position="200"/>
    </location>
</feature>
<comment type="catalytic activity">
    <reaction evidence="13 14">
        <text>S-sulfanyl-L-cysteinyl-[protein] + uridine(34) in tRNA + AH2 + ATP = 2-thiouridine(34) in tRNA + L-cysteinyl-[protein] + A + AMP + diphosphate + H(+)</text>
        <dbReference type="Rhea" id="RHEA:47032"/>
        <dbReference type="Rhea" id="RHEA-COMP:10131"/>
        <dbReference type="Rhea" id="RHEA-COMP:11726"/>
        <dbReference type="Rhea" id="RHEA-COMP:11727"/>
        <dbReference type="Rhea" id="RHEA-COMP:11728"/>
        <dbReference type="ChEBI" id="CHEBI:13193"/>
        <dbReference type="ChEBI" id="CHEBI:15378"/>
        <dbReference type="ChEBI" id="CHEBI:17499"/>
        <dbReference type="ChEBI" id="CHEBI:29950"/>
        <dbReference type="ChEBI" id="CHEBI:30616"/>
        <dbReference type="ChEBI" id="CHEBI:33019"/>
        <dbReference type="ChEBI" id="CHEBI:61963"/>
        <dbReference type="ChEBI" id="CHEBI:65315"/>
        <dbReference type="ChEBI" id="CHEBI:87170"/>
        <dbReference type="ChEBI" id="CHEBI:456215"/>
        <dbReference type="EC" id="2.8.1.13"/>
    </reaction>
</comment>
<evidence type="ECO:0000256" key="14">
    <source>
        <dbReference type="HAMAP-Rule" id="MF_00144"/>
    </source>
</evidence>
<dbReference type="CDD" id="cd01998">
    <property type="entry name" value="MnmA_TRMU-like"/>
    <property type="match status" value="1"/>
</dbReference>
<evidence type="ECO:0000256" key="10">
    <source>
        <dbReference type="ARBA" id="ARBA00022840"/>
    </source>
</evidence>
<dbReference type="GO" id="GO:0103016">
    <property type="term" value="F:tRNA-uridine 2-sulfurtransferase activity"/>
    <property type="evidence" value="ECO:0007669"/>
    <property type="project" value="UniProtKB-EC"/>
</dbReference>
<evidence type="ECO:0000256" key="5">
    <source>
        <dbReference type="ARBA" id="ARBA00022490"/>
    </source>
</evidence>
<dbReference type="OrthoDB" id="9800696at2"/>
<dbReference type="InterPro" id="IPR014729">
    <property type="entry name" value="Rossmann-like_a/b/a_fold"/>
</dbReference>
<comment type="similarity">
    <text evidence="2 14">Belongs to the MnmA/TRMU family.</text>
</comment>
<evidence type="ECO:0000256" key="7">
    <source>
        <dbReference type="ARBA" id="ARBA00022679"/>
    </source>
</evidence>
<dbReference type="InterPro" id="IPR046884">
    <property type="entry name" value="MnmA-like_central"/>
</dbReference>
<dbReference type="AlphaFoldDB" id="A0A4D6XVV0"/>
<evidence type="ECO:0000256" key="1">
    <source>
        <dbReference type="ARBA" id="ARBA00004496"/>
    </source>
</evidence>
<dbReference type="HAMAP" id="MF_00144">
    <property type="entry name" value="tRNA_thiouridyl_MnmA"/>
    <property type="match status" value="1"/>
</dbReference>
<keyword evidence="5 14" id="KW-0963">Cytoplasm</keyword>
<evidence type="ECO:0000256" key="4">
    <source>
        <dbReference type="ARBA" id="ARBA00013805"/>
    </source>
</evidence>
<feature type="region of interest" description="Interaction with tRNA" evidence="14">
    <location>
        <begin position="312"/>
        <end position="313"/>
    </location>
</feature>
<evidence type="ECO:0000256" key="8">
    <source>
        <dbReference type="ARBA" id="ARBA00022694"/>
    </source>
</evidence>
<organism evidence="17 18">
    <name type="scientific">Buchnera aphidicola</name>
    <name type="common">Hyadaphis tataricae</name>
    <dbReference type="NCBI Taxonomy" id="1241859"/>
    <lineage>
        <taxon>Bacteria</taxon>
        <taxon>Pseudomonadati</taxon>
        <taxon>Pseudomonadota</taxon>
        <taxon>Gammaproteobacteria</taxon>
        <taxon>Enterobacterales</taxon>
        <taxon>Erwiniaceae</taxon>
        <taxon>Buchnera</taxon>
    </lineage>
</organism>
<feature type="site" description="Interaction with tRNA" evidence="14">
    <location>
        <position position="129"/>
    </location>
</feature>
<keyword evidence="6 14" id="KW-0820">tRNA-binding</keyword>
<evidence type="ECO:0000256" key="2">
    <source>
        <dbReference type="ARBA" id="ARBA00006191"/>
    </source>
</evidence>
<feature type="binding site" evidence="14">
    <location>
        <position position="38"/>
    </location>
    <ligand>
        <name>ATP</name>
        <dbReference type="ChEBI" id="CHEBI:30616"/>
    </ligand>
</feature>
<evidence type="ECO:0000256" key="6">
    <source>
        <dbReference type="ARBA" id="ARBA00022555"/>
    </source>
</evidence>
<reference evidence="17 18" key="2">
    <citation type="submission" date="2019-05" db="EMBL/GenBank/DDBJ databases">
        <title>Genome evolution of the obligate endosymbiont Buchnera aphidicola.</title>
        <authorList>
            <person name="Moran N.A."/>
        </authorList>
    </citation>
    <scope>NUCLEOTIDE SEQUENCE [LARGE SCALE GENOMIC DNA]</scope>
    <source>
        <strain evidence="17 18">Hta</strain>
    </source>
</reference>
<dbReference type="PANTHER" id="PTHR11933">
    <property type="entry name" value="TRNA 5-METHYLAMINOMETHYL-2-THIOURIDYLATE -METHYLTRANSFERASE"/>
    <property type="match status" value="1"/>
</dbReference>
<feature type="site" description="Interaction with tRNA" evidence="14">
    <location>
        <position position="345"/>
    </location>
</feature>
<keyword evidence="9 14" id="KW-0547">Nucleotide-binding</keyword>
<dbReference type="InterPro" id="IPR046885">
    <property type="entry name" value="MnmA-like_C"/>
</dbReference>
<sequence length="368" mass="42399">MNQNHTKKVIVAMSGGVDSSVSAWLLKQQKYQVEGLFMKNWEEDDEEGYCTSAQDLFDAENVCQKLNIYLHKINFSTEFWERVFVNFIKEYKIGNTPNPDILCNKEIKFNTFLKYSIDNLNADYIATGHYARIEKKDQKYFLLKSLDLKKDQTYFLYTLKDTQLKKILFPVGSLKKQKVRSIAKALHFKVAEKKDSTGICFIGSRNFKKFLNRYIKEKKGDIITTNGEIIGQHKGVFYYTLGQRKGLGIGGIQGKYNIAWYVVDKDVKNNTLTVAQGSLNKYLMSTGLIIKCVHWINKKQLFFPFRCSVKTRYQQNMVECQIEYINNINIKILFDFPVAAVTPGQSAVLYLSDICIGGGIIESRLPLF</sequence>
<protein>
    <recommendedName>
        <fullName evidence="4 14">tRNA-specific 2-thiouridylase MnmA</fullName>
        <ecNumber evidence="3 14">2.8.1.13</ecNumber>
    </recommendedName>
</protein>
<evidence type="ECO:0000259" key="15">
    <source>
        <dbReference type="Pfam" id="PF20258"/>
    </source>
</evidence>
<dbReference type="Pfam" id="PF03054">
    <property type="entry name" value="tRNA_Me_trans"/>
    <property type="match status" value="1"/>
</dbReference>
<feature type="active site" description="Nucleophile" evidence="14">
    <location>
        <position position="103"/>
    </location>
</feature>
<proteinExistence type="inferred from homology"/>
<reference evidence="17 18" key="1">
    <citation type="submission" date="2018-12" db="EMBL/GenBank/DDBJ databases">
        <authorList>
            <person name="Chong R.A."/>
        </authorList>
    </citation>
    <scope>NUCLEOTIDE SEQUENCE [LARGE SCALE GENOMIC DNA]</scope>
    <source>
        <strain evidence="17 18">Hta</strain>
    </source>
</reference>
<evidence type="ECO:0000256" key="9">
    <source>
        <dbReference type="ARBA" id="ARBA00022741"/>
    </source>
</evidence>
<keyword evidence="10 14" id="KW-0067">ATP-binding</keyword>
<dbReference type="Proteomes" id="UP000298773">
    <property type="component" value="Chromosome"/>
</dbReference>
<dbReference type="Gene3D" id="2.40.30.10">
    <property type="entry name" value="Translation factors"/>
    <property type="match status" value="1"/>
</dbReference>
<keyword evidence="7 14" id="KW-0808">Transferase</keyword>
<dbReference type="FunFam" id="2.40.30.10:FF:000023">
    <property type="entry name" value="tRNA-specific 2-thiouridylase MnmA"/>
    <property type="match status" value="1"/>
</dbReference>
<feature type="region of interest" description="Interaction with tRNA" evidence="14">
    <location>
        <begin position="150"/>
        <end position="152"/>
    </location>
</feature>
<dbReference type="FunFam" id="3.40.50.620:FF:000004">
    <property type="entry name" value="tRNA-specific 2-thiouridylase MnmA"/>
    <property type="match status" value="1"/>
</dbReference>
<dbReference type="GO" id="GO:0005737">
    <property type="term" value="C:cytoplasm"/>
    <property type="evidence" value="ECO:0007669"/>
    <property type="project" value="UniProtKB-SubCell"/>
</dbReference>
<feature type="region of interest" description="Interaction with target base in tRNA" evidence="14">
    <location>
        <begin position="98"/>
        <end position="100"/>
    </location>
</feature>
<feature type="domain" description="tRNA-specific 2-thiouridylase MnmA-like central" evidence="16">
    <location>
        <begin position="208"/>
        <end position="276"/>
    </location>
</feature>
<accession>A0A4D6XVV0</accession>
<dbReference type="EMBL" id="CP034873">
    <property type="protein sequence ID" value="QCI21566.1"/>
    <property type="molecule type" value="Genomic_DNA"/>
</dbReference>
<keyword evidence="8 14" id="KW-0819">tRNA processing</keyword>
<evidence type="ECO:0000256" key="11">
    <source>
        <dbReference type="ARBA" id="ARBA00022884"/>
    </source>
</evidence>
<dbReference type="GO" id="GO:0008168">
    <property type="term" value="F:methyltransferase activity"/>
    <property type="evidence" value="ECO:0007669"/>
    <property type="project" value="UniProtKB-KW"/>
</dbReference>
<comment type="subunit">
    <text evidence="14">Interacts with TusE.</text>
</comment>
<feature type="binding site" evidence="14">
    <location>
        <position position="128"/>
    </location>
    <ligand>
        <name>ATP</name>
        <dbReference type="ChEBI" id="CHEBI:30616"/>
    </ligand>
</feature>
<dbReference type="SUPFAM" id="SSF52402">
    <property type="entry name" value="Adenine nucleotide alpha hydrolases-like"/>
    <property type="match status" value="1"/>
</dbReference>
<dbReference type="GO" id="GO:0002143">
    <property type="term" value="P:tRNA wobble position uridine thiolation"/>
    <property type="evidence" value="ECO:0007669"/>
    <property type="project" value="TreeGrafter"/>
</dbReference>
<comment type="subcellular location">
    <subcellularLocation>
        <location evidence="1 14">Cytoplasm</location>
    </subcellularLocation>
</comment>
<comment type="function">
    <text evidence="14">Catalyzes the 2-thiolation of uridine at the wobble position (U34) of tRNA(Lys), tRNA(Glu) and tRNA(Gln), leading to the formation of s(2)U34, the first step of tRNA-mnm(5)s(2)U34 synthesis. Sulfur is provided by IscS, via a sulfur-relay system. Binds ATP and its substrate tRNAs.</text>
</comment>
<name>A0A4D6XVV0_9GAMM</name>
<dbReference type="RefSeq" id="WP_158356536.1">
    <property type="nucleotide sequence ID" value="NZ_CP034873.1"/>
</dbReference>
<dbReference type="GO" id="GO:0032259">
    <property type="term" value="P:methylation"/>
    <property type="evidence" value="ECO:0007669"/>
    <property type="project" value="UniProtKB-KW"/>
</dbReference>
<dbReference type="GO" id="GO:0000049">
    <property type="term" value="F:tRNA binding"/>
    <property type="evidence" value="ECO:0007669"/>
    <property type="project" value="UniProtKB-KW"/>
</dbReference>
<dbReference type="InterPro" id="IPR004506">
    <property type="entry name" value="MnmA-like"/>
</dbReference>
<evidence type="ECO:0000313" key="18">
    <source>
        <dbReference type="Proteomes" id="UP000298773"/>
    </source>
</evidence>
<evidence type="ECO:0000259" key="16">
    <source>
        <dbReference type="Pfam" id="PF20259"/>
    </source>
</evidence>
<dbReference type="Pfam" id="PF20259">
    <property type="entry name" value="tRNA_Me_trans_M"/>
    <property type="match status" value="1"/>
</dbReference>
<dbReference type="Pfam" id="PF20258">
    <property type="entry name" value="tRNA_Me_trans_C"/>
    <property type="match status" value="1"/>
</dbReference>
<evidence type="ECO:0000313" key="17">
    <source>
        <dbReference type="EMBL" id="QCI21566.1"/>
    </source>
</evidence>
<dbReference type="GO" id="GO:0005524">
    <property type="term" value="F:ATP binding"/>
    <property type="evidence" value="ECO:0007669"/>
    <property type="project" value="UniProtKB-KW"/>
</dbReference>
<keyword evidence="17" id="KW-0489">Methyltransferase</keyword>
<dbReference type="Gene3D" id="3.40.50.620">
    <property type="entry name" value="HUPs"/>
    <property type="match status" value="1"/>
</dbReference>
<keyword evidence="11 14" id="KW-0694">RNA-binding</keyword>
<dbReference type="Gene3D" id="2.30.30.280">
    <property type="entry name" value="Adenine nucleotide alpha hydrolases-like domains"/>
    <property type="match status" value="1"/>
</dbReference>
<dbReference type="EC" id="2.8.1.13" evidence="3 14"/>
<dbReference type="FunFam" id="2.30.30.280:FF:000001">
    <property type="entry name" value="tRNA-specific 2-thiouridylase MnmA"/>
    <property type="match status" value="1"/>
</dbReference>
<evidence type="ECO:0000256" key="12">
    <source>
        <dbReference type="ARBA" id="ARBA00023157"/>
    </source>
</evidence>
<feature type="domain" description="tRNA-specific 2-thiouridylase MnmA-like C-terminal" evidence="15">
    <location>
        <begin position="286"/>
        <end position="361"/>
    </location>
</feature>
<evidence type="ECO:0000256" key="3">
    <source>
        <dbReference type="ARBA" id="ARBA00011949"/>
    </source>
</evidence>
<feature type="binding site" evidence="14">
    <location>
        <begin position="12"/>
        <end position="19"/>
    </location>
    <ligand>
        <name>ATP</name>
        <dbReference type="ChEBI" id="CHEBI:30616"/>
    </ligand>
</feature>
<dbReference type="PANTHER" id="PTHR11933:SF5">
    <property type="entry name" value="MITOCHONDRIAL TRNA-SPECIFIC 2-THIOURIDYLASE 1"/>
    <property type="match status" value="1"/>
</dbReference>
<feature type="active site" description="Cysteine persulfide intermediate" evidence="14">
    <location>
        <position position="200"/>
    </location>
</feature>
<evidence type="ECO:0000256" key="13">
    <source>
        <dbReference type="ARBA" id="ARBA00051542"/>
    </source>
</evidence>
<gene>
    <name evidence="14 17" type="primary">mnmA</name>
    <name evidence="17" type="ORF">D9V69_01300</name>
</gene>
<dbReference type="NCBIfam" id="TIGR00420">
    <property type="entry name" value="trmU"/>
    <property type="match status" value="1"/>
</dbReference>
<keyword evidence="12 14" id="KW-1015">Disulfide bond</keyword>
<dbReference type="InterPro" id="IPR023382">
    <property type="entry name" value="MnmA-like_central_sf"/>
</dbReference>
<dbReference type="NCBIfam" id="NF001138">
    <property type="entry name" value="PRK00143.1"/>
    <property type="match status" value="1"/>
</dbReference>